<dbReference type="Gene3D" id="1.10.630.10">
    <property type="entry name" value="Cytochrome P450"/>
    <property type="match status" value="1"/>
</dbReference>
<keyword evidence="9" id="KW-0492">Microsome</keyword>
<sequence length="85" mass="10139">MGLHRDPRYYEYPEKFDPERFSDENKDKIIPYTYIPFGSGPRNCIGSRQKSDILNSRKAVEYTLLLFVFEHMWIDQMSQVEMVGI</sequence>
<dbReference type="SUPFAM" id="SSF48264">
    <property type="entry name" value="Cytochrome P450"/>
    <property type="match status" value="1"/>
</dbReference>
<protein>
    <submittedName>
        <fullName evidence="16">Uncharacterized protein</fullName>
    </submittedName>
</protein>
<evidence type="ECO:0000256" key="12">
    <source>
        <dbReference type="ARBA" id="ARBA00023033"/>
    </source>
</evidence>
<evidence type="ECO:0000313" key="16">
    <source>
        <dbReference type="EMBL" id="ENN77046.1"/>
    </source>
</evidence>
<dbReference type="GO" id="GO:0005506">
    <property type="term" value="F:iron ion binding"/>
    <property type="evidence" value="ECO:0007669"/>
    <property type="project" value="InterPro"/>
</dbReference>
<evidence type="ECO:0000256" key="14">
    <source>
        <dbReference type="PIRSR" id="PIRSR602403-1"/>
    </source>
</evidence>
<reference evidence="16" key="1">
    <citation type="journal article" date="2013" name="Genome Biol.">
        <title>Draft genome of the mountain pine beetle, Dendroctonus ponderosae Hopkins, a major forest pest.</title>
        <authorList>
            <person name="Keeling C.I."/>
            <person name="Yuen M.M."/>
            <person name="Liao N.Y."/>
            <person name="Docking T.R."/>
            <person name="Chan S.K."/>
            <person name="Taylor G.A."/>
            <person name="Palmquist D.L."/>
            <person name="Jackman S.D."/>
            <person name="Nguyen A."/>
            <person name="Li M."/>
            <person name="Henderson H."/>
            <person name="Janes J.K."/>
            <person name="Zhao Y."/>
            <person name="Pandoh P."/>
            <person name="Moore R."/>
            <person name="Sperling F.A."/>
            <person name="Huber D.P."/>
            <person name="Birol I."/>
            <person name="Jones S.J."/>
            <person name="Bohlmann J."/>
        </authorList>
    </citation>
    <scope>NUCLEOTIDE SEQUENCE</scope>
</reference>
<keyword evidence="12 15" id="KW-0503">Monooxygenase</keyword>
<evidence type="ECO:0000256" key="11">
    <source>
        <dbReference type="ARBA" id="ARBA00023004"/>
    </source>
</evidence>
<comment type="function">
    <text evidence="2">May be involved in the metabolism of insect hormones and in the breakdown of synthetic insecticides.</text>
</comment>
<evidence type="ECO:0000256" key="13">
    <source>
        <dbReference type="ARBA" id="ARBA00023136"/>
    </source>
</evidence>
<dbReference type="PRINTS" id="PR00465">
    <property type="entry name" value="EP450IV"/>
</dbReference>
<organism evidence="16">
    <name type="scientific">Dendroctonus ponderosae</name>
    <name type="common">Mountain pine beetle</name>
    <dbReference type="NCBI Taxonomy" id="77166"/>
    <lineage>
        <taxon>Eukaryota</taxon>
        <taxon>Metazoa</taxon>
        <taxon>Ecdysozoa</taxon>
        <taxon>Arthropoda</taxon>
        <taxon>Hexapoda</taxon>
        <taxon>Insecta</taxon>
        <taxon>Pterygota</taxon>
        <taxon>Neoptera</taxon>
        <taxon>Endopterygota</taxon>
        <taxon>Coleoptera</taxon>
        <taxon>Polyphaga</taxon>
        <taxon>Cucujiformia</taxon>
        <taxon>Curculionidae</taxon>
        <taxon>Scolytinae</taxon>
        <taxon>Dendroctonus</taxon>
    </lineage>
</organism>
<comment type="cofactor">
    <cofactor evidence="1 14">
        <name>heme</name>
        <dbReference type="ChEBI" id="CHEBI:30413"/>
    </cofactor>
</comment>
<dbReference type="GO" id="GO:0016705">
    <property type="term" value="F:oxidoreductase activity, acting on paired donors, with incorporation or reduction of molecular oxygen"/>
    <property type="evidence" value="ECO:0007669"/>
    <property type="project" value="InterPro"/>
</dbReference>
<feature type="binding site" description="axial binding residue" evidence="14">
    <location>
        <position position="44"/>
    </location>
    <ligand>
        <name>heme</name>
        <dbReference type="ChEBI" id="CHEBI:30413"/>
    </ligand>
    <ligandPart>
        <name>Fe</name>
        <dbReference type="ChEBI" id="CHEBI:18248"/>
    </ligandPart>
</feature>
<dbReference type="PANTHER" id="PTHR24292:SF54">
    <property type="entry name" value="CYP9F3-RELATED"/>
    <property type="match status" value="1"/>
</dbReference>
<keyword evidence="7 14" id="KW-0479">Metal-binding</keyword>
<evidence type="ECO:0000256" key="15">
    <source>
        <dbReference type="RuleBase" id="RU000461"/>
    </source>
</evidence>
<dbReference type="PROSITE" id="PS00086">
    <property type="entry name" value="CYTOCHROME_P450"/>
    <property type="match status" value="1"/>
</dbReference>
<dbReference type="InterPro" id="IPR001128">
    <property type="entry name" value="Cyt_P450"/>
</dbReference>
<evidence type="ECO:0000256" key="10">
    <source>
        <dbReference type="ARBA" id="ARBA00023002"/>
    </source>
</evidence>
<comment type="similarity">
    <text evidence="5 15">Belongs to the cytochrome P450 family.</text>
</comment>
<keyword evidence="8" id="KW-0256">Endoplasmic reticulum</keyword>
<dbReference type="GO" id="GO:0020037">
    <property type="term" value="F:heme binding"/>
    <property type="evidence" value="ECO:0007669"/>
    <property type="project" value="InterPro"/>
</dbReference>
<accession>N6U8R6</accession>
<feature type="non-terminal residue" evidence="16">
    <location>
        <position position="1"/>
    </location>
</feature>
<dbReference type="InterPro" id="IPR017972">
    <property type="entry name" value="Cyt_P450_CS"/>
</dbReference>
<dbReference type="GO" id="GO:0004497">
    <property type="term" value="F:monooxygenase activity"/>
    <property type="evidence" value="ECO:0007669"/>
    <property type="project" value="UniProtKB-KW"/>
</dbReference>
<evidence type="ECO:0000256" key="1">
    <source>
        <dbReference type="ARBA" id="ARBA00001971"/>
    </source>
</evidence>
<keyword evidence="6 14" id="KW-0349">Heme</keyword>
<dbReference type="AlphaFoldDB" id="N6U8R6"/>
<evidence type="ECO:0000256" key="8">
    <source>
        <dbReference type="ARBA" id="ARBA00022824"/>
    </source>
</evidence>
<dbReference type="InterPro" id="IPR036396">
    <property type="entry name" value="Cyt_P450_sf"/>
</dbReference>
<keyword evidence="10 15" id="KW-0560">Oxidoreductase</keyword>
<dbReference type="InterPro" id="IPR050476">
    <property type="entry name" value="Insect_CytP450_Detox"/>
</dbReference>
<keyword evidence="11 14" id="KW-0408">Iron</keyword>
<evidence type="ECO:0000256" key="5">
    <source>
        <dbReference type="ARBA" id="ARBA00010617"/>
    </source>
</evidence>
<keyword evidence="13" id="KW-0472">Membrane</keyword>
<evidence type="ECO:0000256" key="9">
    <source>
        <dbReference type="ARBA" id="ARBA00022848"/>
    </source>
</evidence>
<dbReference type="PANTHER" id="PTHR24292">
    <property type="entry name" value="CYTOCHROME P450"/>
    <property type="match status" value="1"/>
</dbReference>
<evidence type="ECO:0000256" key="2">
    <source>
        <dbReference type="ARBA" id="ARBA00003690"/>
    </source>
</evidence>
<dbReference type="EMBL" id="KB740955">
    <property type="protein sequence ID" value="ENN77046.1"/>
    <property type="molecule type" value="Genomic_DNA"/>
</dbReference>
<dbReference type="InterPro" id="IPR002403">
    <property type="entry name" value="Cyt_P450_E_grp-IV"/>
</dbReference>
<dbReference type="GO" id="GO:0005789">
    <property type="term" value="C:endoplasmic reticulum membrane"/>
    <property type="evidence" value="ECO:0007669"/>
    <property type="project" value="UniProtKB-SubCell"/>
</dbReference>
<evidence type="ECO:0000256" key="6">
    <source>
        <dbReference type="ARBA" id="ARBA00022617"/>
    </source>
</evidence>
<evidence type="ECO:0000256" key="7">
    <source>
        <dbReference type="ARBA" id="ARBA00022723"/>
    </source>
</evidence>
<evidence type="ECO:0000256" key="4">
    <source>
        <dbReference type="ARBA" id="ARBA00004406"/>
    </source>
</evidence>
<comment type="subcellular location">
    <subcellularLocation>
        <location evidence="4">Endoplasmic reticulum membrane</location>
        <topology evidence="4">Peripheral membrane protein</topology>
    </subcellularLocation>
    <subcellularLocation>
        <location evidence="3">Microsome membrane</location>
        <topology evidence="3">Peripheral membrane protein</topology>
    </subcellularLocation>
</comment>
<name>N6U8R6_DENPD</name>
<dbReference type="Pfam" id="PF00067">
    <property type="entry name" value="p450"/>
    <property type="match status" value="1"/>
</dbReference>
<evidence type="ECO:0000256" key="3">
    <source>
        <dbReference type="ARBA" id="ARBA00004174"/>
    </source>
</evidence>
<gene>
    <name evidence="16" type="ORF">YQE_06452</name>
</gene>
<dbReference type="HOGENOM" id="CLU_2514981_0_0_1"/>
<proteinExistence type="inferred from homology"/>